<dbReference type="GO" id="GO:0005946">
    <property type="term" value="C:alpha,alpha-trehalose-phosphate synthase complex (UDP-forming)"/>
    <property type="evidence" value="ECO:0007669"/>
    <property type="project" value="TreeGrafter"/>
</dbReference>
<sequence>MASEQAQNGRSNDSQSSQQGSTDECTTDTSSPESSSAHECDSTSGTPLERHLSTDSTTSFDTTPLSPSLSFLGLDDIEPTIKPRADLNKPFLKIKPGDHPDLHLSGRIISATFCLPHKLTFTHEEADPWTFEHRPGTAALFESLRFLSSPQTAWKHFVIGWTGEIVHRRARKDMTPQMYLLEKYPPVSKQSTPIPTDGGPRFPQVHDPDLNIKRADRVKLEQRLMSDSGMSMIPVWLTDSIDEEKDIFTFQDQFKWRNYTEKELYQLFHYKLPVVIAGEEKSKRWDEYMRLNKMFADRILEFYSPGDTVIVHDYQLLLVPDLLRSRVRDIKIALVLHTPFPSHEYFRCLTHRDAIMAGILGADTIFFQSLNFADQFRQCCVQLAGQCKASLTEVDTPDNRSVTLEVLQLGMDNDAVRKFAFESPLVQDLVQKHGRMYHGKRATIIGRDRVDSTRGVKQKLQAFATLLTLHPIWRNRIELIQILTPPSIEDVGRGGKANVGELVRETEAINAKFGNFGWRPIILLTESPKKEEYFAALRLAEIALITSIREGMSTMAIEFALLQRDRHKPVVISEFSGSASALPGAIFVNPFDARQTANTIHAALLTNKRERKVMYDQTNAALTANNLPLYTHKMLRRLYINMELHKVEEVRPELDYDIIKRYSTNASKRLFVFDYDGTLTPIVNDPGHALPSTDMLQVLTNLAEDERNTVWIISGRDQAFLSRYLGHISQLGFSAEHGCFMRYPRSTTWQDMTVNKDKGWQAVVQDVLQKVADSMPGTVVEQKQVSITWHYRRAANPNAAAYAKVLKKRLLRSVAVTYDIEIMAGKANLEVRPKTINKGQVVRKLLKEFGSGPENEPDFVLCVGDDTTDEDMFRALRRSELPMTNVFAVLVGGSHRTTLASWRVDEPANVIDLVGLLNEANRDAVPMTKPPPKPRTLPSSQRTPWYKTAPF</sequence>
<dbReference type="GO" id="GO:0034605">
    <property type="term" value="P:cellular response to heat"/>
    <property type="evidence" value="ECO:0007669"/>
    <property type="project" value="TreeGrafter"/>
</dbReference>
<dbReference type="InterPro" id="IPR003337">
    <property type="entry name" value="Trehalose_PPase"/>
</dbReference>
<dbReference type="CDD" id="cd01627">
    <property type="entry name" value="HAD_TPP"/>
    <property type="match status" value="1"/>
</dbReference>
<feature type="region of interest" description="Disordered" evidence="3">
    <location>
        <begin position="1"/>
        <end position="63"/>
    </location>
</feature>
<dbReference type="Proteomes" id="UP000243797">
    <property type="component" value="Unassembled WGS sequence"/>
</dbReference>
<evidence type="ECO:0000256" key="1">
    <source>
        <dbReference type="ARBA" id="ARBA00005409"/>
    </source>
</evidence>
<evidence type="ECO:0000256" key="3">
    <source>
        <dbReference type="SAM" id="MobiDB-lite"/>
    </source>
</evidence>
<name>A0A2K1R092_9PEZI</name>
<dbReference type="PANTHER" id="PTHR10788:SF123">
    <property type="entry name" value="TREHALOSE-PHOSPHATASE"/>
    <property type="match status" value="1"/>
</dbReference>
<dbReference type="CDD" id="cd03788">
    <property type="entry name" value="GT20_TPS"/>
    <property type="match status" value="1"/>
</dbReference>
<dbReference type="InterPro" id="IPR006379">
    <property type="entry name" value="HAD-SF_hydro_IIB"/>
</dbReference>
<reference evidence="4 5" key="1">
    <citation type="submission" date="2017-06" db="EMBL/GenBank/DDBJ databases">
        <title>Draft genome sequence of a variant of Elsinoe murrayae.</title>
        <authorList>
            <person name="Cheng Q."/>
        </authorList>
    </citation>
    <scope>NUCLEOTIDE SEQUENCE [LARGE SCALE GENOMIC DNA]</scope>
    <source>
        <strain evidence="4 5">CQ-2017a</strain>
    </source>
</reference>
<dbReference type="GO" id="GO:0031505">
    <property type="term" value="P:fungal-type cell wall organization"/>
    <property type="evidence" value="ECO:0007669"/>
    <property type="project" value="TreeGrafter"/>
</dbReference>
<dbReference type="GO" id="GO:0005829">
    <property type="term" value="C:cytosol"/>
    <property type="evidence" value="ECO:0007669"/>
    <property type="project" value="TreeGrafter"/>
</dbReference>
<gene>
    <name evidence="4" type="ORF">CAC42_2952</name>
</gene>
<keyword evidence="5" id="KW-1185">Reference proteome</keyword>
<dbReference type="PANTHER" id="PTHR10788">
    <property type="entry name" value="TREHALOSE-6-PHOSPHATE SYNTHASE"/>
    <property type="match status" value="1"/>
</dbReference>
<dbReference type="Gene3D" id="3.40.50.2000">
    <property type="entry name" value="Glycogen Phosphorylase B"/>
    <property type="match status" value="2"/>
</dbReference>
<evidence type="ECO:0000256" key="2">
    <source>
        <dbReference type="ARBA" id="ARBA00006330"/>
    </source>
</evidence>
<dbReference type="STRING" id="2082308.A0A2K1R092"/>
<feature type="compositionally biased region" description="Polar residues" evidence="3">
    <location>
        <begin position="1"/>
        <end position="35"/>
    </location>
</feature>
<comment type="caution">
    <text evidence="4">The sequence shown here is derived from an EMBL/GenBank/DDBJ whole genome shotgun (WGS) entry which is preliminary data.</text>
</comment>
<dbReference type="EMBL" id="NKHZ01000018">
    <property type="protein sequence ID" value="PNS20707.1"/>
    <property type="molecule type" value="Genomic_DNA"/>
</dbReference>
<dbReference type="SUPFAM" id="SSF56784">
    <property type="entry name" value="HAD-like"/>
    <property type="match status" value="1"/>
</dbReference>
<dbReference type="OrthoDB" id="755951at2759"/>
<evidence type="ECO:0000313" key="5">
    <source>
        <dbReference type="Proteomes" id="UP000243797"/>
    </source>
</evidence>
<dbReference type="InterPro" id="IPR001830">
    <property type="entry name" value="Glyco_trans_20"/>
</dbReference>
<accession>A0A2K1R092</accession>
<dbReference type="Pfam" id="PF00982">
    <property type="entry name" value="Glyco_transf_20"/>
    <property type="match status" value="1"/>
</dbReference>
<dbReference type="InterPro" id="IPR023214">
    <property type="entry name" value="HAD_sf"/>
</dbReference>
<organism evidence="4 5">
    <name type="scientific">Sphaceloma murrayae</name>
    <dbReference type="NCBI Taxonomy" id="2082308"/>
    <lineage>
        <taxon>Eukaryota</taxon>
        <taxon>Fungi</taxon>
        <taxon>Dikarya</taxon>
        <taxon>Ascomycota</taxon>
        <taxon>Pezizomycotina</taxon>
        <taxon>Dothideomycetes</taxon>
        <taxon>Dothideomycetidae</taxon>
        <taxon>Myriangiales</taxon>
        <taxon>Elsinoaceae</taxon>
        <taxon>Sphaceloma</taxon>
    </lineage>
</organism>
<dbReference type="SUPFAM" id="SSF53756">
    <property type="entry name" value="UDP-Glycosyltransferase/glycogen phosphorylase"/>
    <property type="match status" value="1"/>
</dbReference>
<comment type="similarity">
    <text evidence="1">In the N-terminal section; belongs to the glycosyltransferase 20 family.</text>
</comment>
<dbReference type="FunCoup" id="A0A2K1R092">
    <property type="interactions" value="199"/>
</dbReference>
<dbReference type="NCBIfam" id="TIGR00685">
    <property type="entry name" value="T6PP"/>
    <property type="match status" value="1"/>
</dbReference>
<dbReference type="AlphaFoldDB" id="A0A2K1R092"/>
<proteinExistence type="inferred from homology"/>
<dbReference type="Pfam" id="PF02358">
    <property type="entry name" value="Trehalose_PPase"/>
    <property type="match status" value="1"/>
</dbReference>
<protein>
    <submittedName>
        <fullName evidence="4">Trehalose-phosphatase</fullName>
    </submittedName>
</protein>
<dbReference type="GO" id="GO:0004805">
    <property type="term" value="F:trehalose-phosphatase activity"/>
    <property type="evidence" value="ECO:0007669"/>
    <property type="project" value="TreeGrafter"/>
</dbReference>
<evidence type="ECO:0000313" key="4">
    <source>
        <dbReference type="EMBL" id="PNS20707.1"/>
    </source>
</evidence>
<feature type="region of interest" description="Disordered" evidence="3">
    <location>
        <begin position="923"/>
        <end position="951"/>
    </location>
</feature>
<dbReference type="FunFam" id="3.40.50.1000:FF:000052">
    <property type="entry name" value="Alpha,alpha-trehalose-phosphate synthase [UDP-forming] 6"/>
    <property type="match status" value="1"/>
</dbReference>
<comment type="similarity">
    <text evidence="2">In the C-terminal section; belongs to the trehalose phosphatase family.</text>
</comment>
<dbReference type="GO" id="GO:0005992">
    <property type="term" value="P:trehalose biosynthetic process"/>
    <property type="evidence" value="ECO:0007669"/>
    <property type="project" value="InterPro"/>
</dbReference>
<dbReference type="InterPro" id="IPR036412">
    <property type="entry name" value="HAD-like_sf"/>
</dbReference>
<feature type="compositionally biased region" description="Low complexity" evidence="3">
    <location>
        <begin position="54"/>
        <end position="63"/>
    </location>
</feature>
<dbReference type="Gene3D" id="3.30.70.1020">
    <property type="entry name" value="Trehalose-6-phosphate phosphatase related protein, domain 2"/>
    <property type="match status" value="1"/>
</dbReference>
<dbReference type="InParanoid" id="A0A2K1R092"/>
<dbReference type="Gene3D" id="3.40.50.1000">
    <property type="entry name" value="HAD superfamily/HAD-like"/>
    <property type="match status" value="1"/>
</dbReference>
<dbReference type="GO" id="GO:0003825">
    <property type="term" value="F:alpha,alpha-trehalose-phosphate synthase (UDP-forming) activity"/>
    <property type="evidence" value="ECO:0007669"/>
    <property type="project" value="TreeGrafter"/>
</dbReference>
<dbReference type="NCBIfam" id="TIGR01484">
    <property type="entry name" value="HAD-SF-IIB"/>
    <property type="match status" value="1"/>
</dbReference>